<dbReference type="Proteomes" id="UP000824782">
    <property type="component" value="Unassembled WGS sequence"/>
</dbReference>
<evidence type="ECO:0000313" key="2">
    <source>
        <dbReference type="Proteomes" id="UP000824782"/>
    </source>
</evidence>
<dbReference type="EMBL" id="WNYA01014850">
    <property type="protein sequence ID" value="KAG8539408.1"/>
    <property type="molecule type" value="Genomic_DNA"/>
</dbReference>
<keyword evidence="2" id="KW-1185">Reference proteome</keyword>
<evidence type="ECO:0008006" key="3">
    <source>
        <dbReference type="Google" id="ProtNLM"/>
    </source>
</evidence>
<gene>
    <name evidence="1" type="ORF">GDO81_020958</name>
</gene>
<comment type="caution">
    <text evidence="1">The sequence shown here is derived from an EMBL/GenBank/DDBJ whole genome shotgun (WGS) entry which is preliminary data.</text>
</comment>
<reference evidence="1" key="1">
    <citation type="thesis" date="2020" institute="ProQuest LLC" country="789 East Eisenhower Parkway, Ann Arbor, MI, USA">
        <title>Comparative Genomics and Chromosome Evolution.</title>
        <authorList>
            <person name="Mudd A.B."/>
        </authorList>
    </citation>
    <scope>NUCLEOTIDE SEQUENCE</scope>
    <source>
        <strain evidence="1">237g6f4</strain>
        <tissue evidence="1">Blood</tissue>
    </source>
</reference>
<dbReference type="AlphaFoldDB" id="A0AAV6YZI9"/>
<organism evidence="1 2">
    <name type="scientific">Engystomops pustulosus</name>
    <name type="common">Tungara frog</name>
    <name type="synonym">Physalaemus pustulosus</name>
    <dbReference type="NCBI Taxonomy" id="76066"/>
    <lineage>
        <taxon>Eukaryota</taxon>
        <taxon>Metazoa</taxon>
        <taxon>Chordata</taxon>
        <taxon>Craniata</taxon>
        <taxon>Vertebrata</taxon>
        <taxon>Euteleostomi</taxon>
        <taxon>Amphibia</taxon>
        <taxon>Batrachia</taxon>
        <taxon>Anura</taxon>
        <taxon>Neobatrachia</taxon>
        <taxon>Hyloidea</taxon>
        <taxon>Leptodactylidae</taxon>
        <taxon>Leiuperinae</taxon>
        <taxon>Engystomops</taxon>
    </lineage>
</organism>
<accession>A0AAV6YZI9</accession>
<evidence type="ECO:0000313" key="1">
    <source>
        <dbReference type="EMBL" id="KAG8539408.1"/>
    </source>
</evidence>
<protein>
    <recommendedName>
        <fullName evidence="3">Secreted protein</fullName>
    </recommendedName>
</protein>
<name>A0AAV6YZI9_ENGPU</name>
<sequence>MESAWISPNLLAVVIATRKAVLRVIFFMLASSRGSKGPCIRPFRTIDKSQGGVLTGHLGLSLEDALRNRLTHLWSARETSKKTLRAETWTFSVLVFRPLVSPA</sequence>
<proteinExistence type="predicted"/>